<name>A0ABR2TXX5_9ROSI</name>
<dbReference type="Pfam" id="PF14372">
    <property type="entry name" value="hAT-like_RNase-H"/>
    <property type="match status" value="1"/>
</dbReference>
<protein>
    <recommendedName>
        <fullName evidence="1">hAT-like transposase RNase-H fold domain-containing protein</fullName>
    </recommendedName>
</protein>
<organism evidence="2 3">
    <name type="scientific">Hibiscus sabdariffa</name>
    <name type="common">roselle</name>
    <dbReference type="NCBI Taxonomy" id="183260"/>
    <lineage>
        <taxon>Eukaryota</taxon>
        <taxon>Viridiplantae</taxon>
        <taxon>Streptophyta</taxon>
        <taxon>Embryophyta</taxon>
        <taxon>Tracheophyta</taxon>
        <taxon>Spermatophyta</taxon>
        <taxon>Magnoliopsida</taxon>
        <taxon>eudicotyledons</taxon>
        <taxon>Gunneridae</taxon>
        <taxon>Pentapetalae</taxon>
        <taxon>rosids</taxon>
        <taxon>malvids</taxon>
        <taxon>Malvales</taxon>
        <taxon>Malvaceae</taxon>
        <taxon>Malvoideae</taxon>
        <taxon>Hibiscus</taxon>
    </lineage>
</organism>
<dbReference type="Proteomes" id="UP001396334">
    <property type="component" value="Unassembled WGS sequence"/>
</dbReference>
<reference evidence="2 3" key="1">
    <citation type="journal article" date="2024" name="G3 (Bethesda)">
        <title>Genome assembly of Hibiscus sabdariffa L. provides insights into metabolisms of medicinal natural products.</title>
        <authorList>
            <person name="Kim T."/>
        </authorList>
    </citation>
    <scope>NUCLEOTIDE SEQUENCE [LARGE SCALE GENOMIC DNA]</scope>
    <source>
        <strain evidence="2">TK-2024</strain>
        <tissue evidence="2">Old leaves</tissue>
    </source>
</reference>
<keyword evidence="3" id="KW-1185">Reference proteome</keyword>
<evidence type="ECO:0000259" key="1">
    <source>
        <dbReference type="Pfam" id="PF14372"/>
    </source>
</evidence>
<proteinExistence type="predicted"/>
<sequence>MKERFTKYWDECNLLMAIGSVMDPRLKMRAVEIAFPKMFPLNLVRGNISKVKDIIYQLFDEYLRMYSLTCNVEESGECAFPMDTHRDVTSSGTMFSIVVQEAKLVRVLAVEQREVLEEAALSKQSQELWGIDSVERDLAVVSMVVLGTLASWLQSQAVRLGNYGVASPKLAIEECVGVAVAPVIGVAQGGVRKVNSVNSLVEALGSPAHQCTIIVARSRRGRGRPTKGGGVVESGGEVVNDSLTDSDIQARQRYLQSEAEATLKLGVEVGEYFS</sequence>
<accession>A0ABR2TXX5</accession>
<feature type="domain" description="hAT-like transposase RNase-H fold" evidence="1">
    <location>
        <begin position="1"/>
        <end position="62"/>
    </location>
</feature>
<dbReference type="PANTHER" id="PTHR23272">
    <property type="entry name" value="BED FINGER-RELATED"/>
    <property type="match status" value="1"/>
</dbReference>
<dbReference type="InterPro" id="IPR025525">
    <property type="entry name" value="hAT-like_transposase_RNase-H"/>
</dbReference>
<dbReference type="PANTHER" id="PTHR23272:SF185">
    <property type="entry name" value="ZINC FINGER BED DOMAIN-CONTAINING PROTEIN RICESLEEPER 2-LIKE"/>
    <property type="match status" value="1"/>
</dbReference>
<dbReference type="EMBL" id="JBBPBN010000004">
    <property type="protein sequence ID" value="KAK9042333.1"/>
    <property type="molecule type" value="Genomic_DNA"/>
</dbReference>
<gene>
    <name evidence="2" type="ORF">V6N11_017410</name>
</gene>
<evidence type="ECO:0000313" key="2">
    <source>
        <dbReference type="EMBL" id="KAK9042333.1"/>
    </source>
</evidence>
<comment type="caution">
    <text evidence="2">The sequence shown here is derived from an EMBL/GenBank/DDBJ whole genome shotgun (WGS) entry which is preliminary data.</text>
</comment>
<evidence type="ECO:0000313" key="3">
    <source>
        <dbReference type="Proteomes" id="UP001396334"/>
    </source>
</evidence>